<dbReference type="Gene3D" id="3.80.10.10">
    <property type="entry name" value="Ribonuclease Inhibitor"/>
    <property type="match status" value="1"/>
</dbReference>
<evidence type="ECO:0000313" key="3">
    <source>
        <dbReference type="Proteomes" id="UP000799118"/>
    </source>
</evidence>
<dbReference type="Pfam" id="PF12937">
    <property type="entry name" value="F-box-like"/>
    <property type="match status" value="1"/>
</dbReference>
<dbReference type="EMBL" id="ML769415">
    <property type="protein sequence ID" value="KAE9404639.1"/>
    <property type="molecule type" value="Genomic_DNA"/>
</dbReference>
<reference evidence="2" key="1">
    <citation type="journal article" date="2019" name="Environ. Microbiol.">
        <title>Fungal ecological strategies reflected in gene transcription - a case study of two litter decomposers.</title>
        <authorList>
            <person name="Barbi F."/>
            <person name="Kohler A."/>
            <person name="Barry K."/>
            <person name="Baskaran P."/>
            <person name="Daum C."/>
            <person name="Fauchery L."/>
            <person name="Ihrmark K."/>
            <person name="Kuo A."/>
            <person name="LaButti K."/>
            <person name="Lipzen A."/>
            <person name="Morin E."/>
            <person name="Grigoriev I.V."/>
            <person name="Henrissat B."/>
            <person name="Lindahl B."/>
            <person name="Martin F."/>
        </authorList>
    </citation>
    <scope>NUCLEOTIDE SEQUENCE</scope>
    <source>
        <strain evidence="2">JB14</strain>
    </source>
</reference>
<dbReference type="Gene3D" id="1.20.1280.50">
    <property type="match status" value="1"/>
</dbReference>
<evidence type="ECO:0000259" key="1">
    <source>
        <dbReference type="Pfam" id="PF12937"/>
    </source>
</evidence>
<dbReference type="InterPro" id="IPR032675">
    <property type="entry name" value="LRR_dom_sf"/>
</dbReference>
<protein>
    <recommendedName>
        <fullName evidence="1">F-box domain-containing protein</fullName>
    </recommendedName>
</protein>
<gene>
    <name evidence="2" type="ORF">BT96DRAFT_1071364</name>
</gene>
<feature type="domain" description="F-box" evidence="1">
    <location>
        <begin position="170"/>
        <end position="226"/>
    </location>
</feature>
<dbReference type="AlphaFoldDB" id="A0A6A4I1M0"/>
<organism evidence="2 3">
    <name type="scientific">Gymnopus androsaceus JB14</name>
    <dbReference type="NCBI Taxonomy" id="1447944"/>
    <lineage>
        <taxon>Eukaryota</taxon>
        <taxon>Fungi</taxon>
        <taxon>Dikarya</taxon>
        <taxon>Basidiomycota</taxon>
        <taxon>Agaricomycotina</taxon>
        <taxon>Agaricomycetes</taxon>
        <taxon>Agaricomycetidae</taxon>
        <taxon>Agaricales</taxon>
        <taxon>Marasmiineae</taxon>
        <taxon>Omphalotaceae</taxon>
        <taxon>Gymnopus</taxon>
    </lineage>
</organism>
<keyword evidence="3" id="KW-1185">Reference proteome</keyword>
<dbReference type="InterPro" id="IPR001810">
    <property type="entry name" value="F-box_dom"/>
</dbReference>
<dbReference type="Proteomes" id="UP000799118">
    <property type="component" value="Unassembled WGS sequence"/>
</dbReference>
<accession>A0A6A4I1M0</accession>
<evidence type="ECO:0000313" key="2">
    <source>
        <dbReference type="EMBL" id="KAE9404639.1"/>
    </source>
</evidence>
<proteinExistence type="predicted"/>
<name>A0A6A4I1M0_9AGAR</name>
<sequence length="599" mass="67821">MMNSLFELDYSSSINNTIIIVYKYAKSKRKNLVGFIQRKNVVQLPSTSAILKISIERGFLRNNDSLLEGTALGLLSLYNIAQCTCSTPIPPQRTKPIHPDISQLLRSPHAINSSHTSETSQFLLDAEAEVRGLDVQTSRLQSMITAIRTKREIVKMEMAKYKSLLAPVRRMPNEILNHIFVLYAHLQRNEFTSYGWSFPGLSVALVCRRWRDVALTCPDLWSSITISLDEDSSHFKDITDATEICLAENASLEHYVDVIALLQKVVQHSRRWTRVDFCSDDVPYVRQTLSNANFANLEILELGTFADPVLMIPLIFGALPKLQELKLEVPFFEVPMSLPWAQIRTLHFGPRYEAEISGVLDLCTSLQQLCYDTKPEPAHHPISHRSTTIQSFMLNATSWTSTGYQDVQLTLSGLDLPSLTTLCLKSRRQFIDDKEWPNDALTSFITRSACSITNLTLVNIPLDSSELISILELTPALTNLTVQQTLSGKKPTKLPLNMDFIHALHSYSRSSFRMQPLPLIPKLASLTLHVSSKWFDEEIFVDVVESRWVLDHVLLSGVGIDCLRSLELYVIDKAMDDNAYESLRVLQKDGLRLELRGRK</sequence>
<dbReference type="OrthoDB" id="2885518at2759"/>